<proteinExistence type="predicted"/>
<dbReference type="Proteomes" id="UP000051660">
    <property type="component" value="Unassembled WGS sequence"/>
</dbReference>
<evidence type="ECO:0000313" key="3">
    <source>
        <dbReference type="Proteomes" id="UP000051660"/>
    </source>
</evidence>
<accession>A0A0R3MVW9</accession>
<name>A0A0R3MVW9_9BRAD</name>
<reference evidence="2 3" key="1">
    <citation type="submission" date="2014-03" db="EMBL/GenBank/DDBJ databases">
        <title>Bradyrhizobium valentinum sp. nov., isolated from effective nodules of Lupinus mariae-josephae, a lupine endemic of basic-lime soils in Eastern Spain.</title>
        <authorList>
            <person name="Duran D."/>
            <person name="Rey L."/>
            <person name="Navarro A."/>
            <person name="Busquets A."/>
            <person name="Imperial J."/>
            <person name="Ruiz-Argueso T."/>
        </authorList>
    </citation>
    <scope>NUCLEOTIDE SEQUENCE [LARGE SCALE GENOMIC DNA]</scope>
    <source>
        <strain evidence="2 3">CCBAU 23086</strain>
    </source>
</reference>
<evidence type="ECO:0000313" key="2">
    <source>
        <dbReference type="EMBL" id="KRR24183.1"/>
    </source>
</evidence>
<gene>
    <name evidence="2" type="ORF">CQ14_15360</name>
</gene>
<dbReference type="AlphaFoldDB" id="A0A0R3MVW9"/>
<comment type="caution">
    <text evidence="2">The sequence shown here is derived from an EMBL/GenBank/DDBJ whole genome shotgun (WGS) entry which is preliminary data.</text>
</comment>
<evidence type="ECO:0000256" key="1">
    <source>
        <dbReference type="SAM" id="MobiDB-lite"/>
    </source>
</evidence>
<organism evidence="2 3">
    <name type="scientific">Bradyrhizobium lablabi</name>
    <dbReference type="NCBI Taxonomy" id="722472"/>
    <lineage>
        <taxon>Bacteria</taxon>
        <taxon>Pseudomonadati</taxon>
        <taxon>Pseudomonadota</taxon>
        <taxon>Alphaproteobacteria</taxon>
        <taxon>Hyphomicrobiales</taxon>
        <taxon>Nitrobacteraceae</taxon>
        <taxon>Bradyrhizobium</taxon>
    </lineage>
</organism>
<sequence>MQLTREDVARVVGGADDVTIAQIIGTGATADELAEAQAWLANDEPMMNAGKPLATGRVRELVDILSELDPGEDDDERSGSSPAPEQA</sequence>
<protein>
    <submittedName>
        <fullName evidence="2">Uncharacterized protein</fullName>
    </submittedName>
</protein>
<feature type="region of interest" description="Disordered" evidence="1">
    <location>
        <begin position="66"/>
        <end position="87"/>
    </location>
</feature>
<dbReference type="RefSeq" id="WP_057858809.1">
    <property type="nucleotide sequence ID" value="NZ_LLYB01000065.1"/>
</dbReference>
<dbReference type="EMBL" id="LLYB01000065">
    <property type="protein sequence ID" value="KRR24183.1"/>
    <property type="molecule type" value="Genomic_DNA"/>
</dbReference>